<organism evidence="1 2">
    <name type="scientific">Gordonia phage Suzy</name>
    <dbReference type="NCBI Taxonomy" id="2201430"/>
    <lineage>
        <taxon>Viruses</taxon>
        <taxon>Duplodnaviria</taxon>
        <taxon>Heunggongvirae</taxon>
        <taxon>Uroviricota</taxon>
        <taxon>Caudoviricetes</taxon>
        <taxon>Terapinvirus</taxon>
        <taxon>Terapinvirus suzy</taxon>
    </lineage>
</organism>
<dbReference type="RefSeq" id="YP_009802977.1">
    <property type="nucleotide sequence ID" value="NC_047990.1"/>
</dbReference>
<proteinExistence type="predicted"/>
<accession>A0A2Z4Q7W2</accession>
<sequence length="126" mass="14530">MPVSTAGSRPMGKMRIKYDDRKLRRNVENLDEYYDDMIKAIVEYHAAQGEIDMKTNAPWTDRTTAARQGLYTVVNHEGKGHYTIIFSHTVHYGIWLEVKFSGRDAIIMPTVLSRGRALMEDLRRIA</sequence>
<protein>
    <submittedName>
        <fullName evidence="1">Uncharacterized protein</fullName>
    </submittedName>
</protein>
<evidence type="ECO:0000313" key="2">
    <source>
        <dbReference type="Proteomes" id="UP000250774"/>
    </source>
</evidence>
<name>A0A2Z4Q7W2_9CAUD</name>
<dbReference type="EMBL" id="MH271313">
    <property type="protein sequence ID" value="AWY06121.1"/>
    <property type="molecule type" value="Genomic_DNA"/>
</dbReference>
<dbReference type="Proteomes" id="UP000250774">
    <property type="component" value="Segment"/>
</dbReference>
<dbReference type="GeneID" id="54993535"/>
<dbReference type="KEGG" id="vg:54993535"/>
<evidence type="ECO:0000313" key="1">
    <source>
        <dbReference type="EMBL" id="AWY06121.1"/>
    </source>
</evidence>
<reference evidence="2" key="1">
    <citation type="submission" date="2018-04" db="EMBL/GenBank/DDBJ databases">
        <authorList>
            <person name="Harrington T."/>
            <person name="Washburn E."/>
            <person name="Bricker J."/>
            <person name="McKinney A."/>
            <person name="Betsko A.J."/>
            <person name="Garlena R.A."/>
            <person name="Russell D.A."/>
            <person name="Pope W.A."/>
            <person name="Jacobs-Sera D."/>
            <person name="Hatfull G.F."/>
        </authorList>
    </citation>
    <scope>NUCLEOTIDE SEQUENCE [LARGE SCALE GENOMIC DNA]</scope>
</reference>
<gene>
    <name evidence="1" type="primary">16</name>
    <name evidence="1" type="ORF">PBI_SUZY_16</name>
</gene>
<keyword evidence="2" id="KW-1185">Reference proteome</keyword>